<feature type="region of interest" description="Disordered" evidence="1">
    <location>
        <begin position="174"/>
        <end position="213"/>
    </location>
</feature>
<dbReference type="EMBL" id="CAHIKZ030002234">
    <property type="protein sequence ID" value="CAE1283425.1"/>
    <property type="molecule type" value="Genomic_DNA"/>
</dbReference>
<dbReference type="AlphaFoldDB" id="A0A812CVM0"/>
<evidence type="ECO:0000313" key="3">
    <source>
        <dbReference type="Proteomes" id="UP000597762"/>
    </source>
</evidence>
<dbReference type="Proteomes" id="UP000597762">
    <property type="component" value="Unassembled WGS sequence"/>
</dbReference>
<accession>A0A812CVM0</accession>
<feature type="region of interest" description="Disordered" evidence="1">
    <location>
        <begin position="31"/>
        <end position="70"/>
    </location>
</feature>
<keyword evidence="3" id="KW-1185">Reference proteome</keyword>
<feature type="compositionally biased region" description="Low complexity" evidence="1">
    <location>
        <begin position="60"/>
        <end position="70"/>
    </location>
</feature>
<protein>
    <submittedName>
        <fullName evidence="2">Uncharacterized protein</fullName>
    </submittedName>
</protein>
<comment type="caution">
    <text evidence="2">The sequence shown here is derived from an EMBL/GenBank/DDBJ whole genome shotgun (WGS) entry which is preliminary data.</text>
</comment>
<name>A0A812CVM0_ACAPH</name>
<feature type="compositionally biased region" description="Basic and acidic residues" evidence="1">
    <location>
        <begin position="34"/>
        <end position="54"/>
    </location>
</feature>
<organism evidence="2 3">
    <name type="scientific">Acanthosepion pharaonis</name>
    <name type="common">Pharaoh cuttlefish</name>
    <name type="synonym">Sepia pharaonis</name>
    <dbReference type="NCBI Taxonomy" id="158019"/>
    <lineage>
        <taxon>Eukaryota</taxon>
        <taxon>Metazoa</taxon>
        <taxon>Spiralia</taxon>
        <taxon>Lophotrochozoa</taxon>
        <taxon>Mollusca</taxon>
        <taxon>Cephalopoda</taxon>
        <taxon>Coleoidea</taxon>
        <taxon>Decapodiformes</taxon>
        <taxon>Sepiida</taxon>
        <taxon>Sepiina</taxon>
        <taxon>Sepiidae</taxon>
        <taxon>Acanthosepion</taxon>
    </lineage>
</organism>
<gene>
    <name evidence="2" type="ORF">SPHA_44038</name>
</gene>
<evidence type="ECO:0000313" key="2">
    <source>
        <dbReference type="EMBL" id="CAE1283425.1"/>
    </source>
</evidence>
<reference evidence="2" key="1">
    <citation type="submission" date="2021-01" db="EMBL/GenBank/DDBJ databases">
        <authorList>
            <person name="Li R."/>
            <person name="Bekaert M."/>
        </authorList>
    </citation>
    <scope>NUCLEOTIDE SEQUENCE</scope>
    <source>
        <strain evidence="2">Farmed</strain>
    </source>
</reference>
<proteinExistence type="predicted"/>
<feature type="compositionally biased region" description="Low complexity" evidence="1">
    <location>
        <begin position="177"/>
        <end position="192"/>
    </location>
</feature>
<evidence type="ECO:0000256" key="1">
    <source>
        <dbReference type="SAM" id="MobiDB-lite"/>
    </source>
</evidence>
<sequence length="288" mass="32795">MPSSADGRERRERPQFVVTCVSTRRRPLRVAVLQERRKSQGKRLESTESRDYRRTNGIPSSSSHSLSSSSSLRLGSIPASSECPAGVRFTSLILQRQHITGEVWPFLCLSPSRMFSPILPLSRQPRRGGRAPPWWGRARMTLFSWTSNPFLPSIRVSVVPFGVVHLSPARTDSVQVTRSSSAPTPSLLTTSRKVPDHTSSSCQLPLSHEKRPTTERKEKYLTQWWRFNCKVNKVKTRSTILLADISAMSEQRKRKSDLPEIRHSVFCFFSILLLLPFSFPSYDPYRPI</sequence>